<dbReference type="Gene3D" id="3.30.200.20">
    <property type="entry name" value="Phosphorylase Kinase, domain 1"/>
    <property type="match status" value="1"/>
</dbReference>
<evidence type="ECO:0000256" key="5">
    <source>
        <dbReference type="ARBA" id="ARBA00022840"/>
    </source>
</evidence>
<dbReference type="Pfam" id="PF00069">
    <property type="entry name" value="Pkinase"/>
    <property type="match status" value="1"/>
</dbReference>
<evidence type="ECO:0000256" key="2">
    <source>
        <dbReference type="ARBA" id="ARBA00022679"/>
    </source>
</evidence>
<dbReference type="Proteomes" id="UP001165060">
    <property type="component" value="Unassembled WGS sequence"/>
</dbReference>
<keyword evidence="2" id="KW-0808">Transferase</keyword>
<dbReference type="InterPro" id="IPR008271">
    <property type="entry name" value="Ser/Thr_kinase_AS"/>
</dbReference>
<dbReference type="Gene3D" id="1.10.510.10">
    <property type="entry name" value="Transferase(Phosphotransferase) domain 1"/>
    <property type="match status" value="1"/>
</dbReference>
<proteinExistence type="inferred from homology"/>
<feature type="binding site" evidence="6">
    <location>
        <position position="63"/>
    </location>
    <ligand>
        <name>ATP</name>
        <dbReference type="ChEBI" id="CHEBI:30616"/>
    </ligand>
</feature>
<keyword evidence="1 7" id="KW-0723">Serine/threonine-protein kinase</keyword>
<feature type="domain" description="Protein kinase" evidence="8">
    <location>
        <begin position="34"/>
        <end position="194"/>
    </location>
</feature>
<reference evidence="9 10" key="1">
    <citation type="journal article" date="2023" name="Commun. Biol.">
        <title>Genome analysis of Parmales, the sister group of diatoms, reveals the evolutionary specialization of diatoms from phago-mixotrophs to photoautotrophs.</title>
        <authorList>
            <person name="Ban H."/>
            <person name="Sato S."/>
            <person name="Yoshikawa S."/>
            <person name="Yamada K."/>
            <person name="Nakamura Y."/>
            <person name="Ichinomiya M."/>
            <person name="Sato N."/>
            <person name="Blanc-Mathieu R."/>
            <person name="Endo H."/>
            <person name="Kuwata A."/>
            <person name="Ogata H."/>
        </authorList>
    </citation>
    <scope>NUCLEOTIDE SEQUENCE [LARGE SCALE GENOMIC DNA]</scope>
</reference>
<protein>
    <recommendedName>
        <fullName evidence="8">Protein kinase domain-containing protein</fullName>
    </recommendedName>
</protein>
<dbReference type="SMART" id="SM00220">
    <property type="entry name" value="S_TKc"/>
    <property type="match status" value="1"/>
</dbReference>
<evidence type="ECO:0000256" key="6">
    <source>
        <dbReference type="PROSITE-ProRule" id="PRU10141"/>
    </source>
</evidence>
<keyword evidence="10" id="KW-1185">Reference proteome</keyword>
<evidence type="ECO:0000256" key="4">
    <source>
        <dbReference type="ARBA" id="ARBA00022777"/>
    </source>
</evidence>
<dbReference type="PROSITE" id="PS00107">
    <property type="entry name" value="PROTEIN_KINASE_ATP"/>
    <property type="match status" value="1"/>
</dbReference>
<dbReference type="InterPro" id="IPR011009">
    <property type="entry name" value="Kinase-like_dom_sf"/>
</dbReference>
<evidence type="ECO:0000259" key="8">
    <source>
        <dbReference type="PROSITE" id="PS50011"/>
    </source>
</evidence>
<dbReference type="PANTHER" id="PTHR24353:SF37">
    <property type="entry name" value="CAMP-DEPENDENT PROTEIN KINASE CATALYTIC SUBUNIT PRKX"/>
    <property type="match status" value="1"/>
</dbReference>
<evidence type="ECO:0000256" key="3">
    <source>
        <dbReference type="ARBA" id="ARBA00022741"/>
    </source>
</evidence>
<dbReference type="InterPro" id="IPR000719">
    <property type="entry name" value="Prot_kinase_dom"/>
</dbReference>
<accession>A0ABQ6M3Q7</accession>
<comment type="similarity">
    <text evidence="7">Belongs to the protein kinase superfamily.</text>
</comment>
<name>A0ABQ6M3Q7_9STRA</name>
<keyword evidence="3 6" id="KW-0547">Nucleotide-binding</keyword>
<dbReference type="InterPro" id="IPR017441">
    <property type="entry name" value="Protein_kinase_ATP_BS"/>
</dbReference>
<organism evidence="9 10">
    <name type="scientific">Tetraparma gracilis</name>
    <dbReference type="NCBI Taxonomy" id="2962635"/>
    <lineage>
        <taxon>Eukaryota</taxon>
        <taxon>Sar</taxon>
        <taxon>Stramenopiles</taxon>
        <taxon>Ochrophyta</taxon>
        <taxon>Bolidophyceae</taxon>
        <taxon>Parmales</taxon>
        <taxon>Triparmaceae</taxon>
        <taxon>Tetraparma</taxon>
    </lineage>
</organism>
<evidence type="ECO:0000313" key="10">
    <source>
        <dbReference type="Proteomes" id="UP001165060"/>
    </source>
</evidence>
<evidence type="ECO:0000256" key="7">
    <source>
        <dbReference type="RuleBase" id="RU000304"/>
    </source>
</evidence>
<dbReference type="PROSITE" id="PS50011">
    <property type="entry name" value="PROTEIN_KINASE_DOM"/>
    <property type="match status" value="1"/>
</dbReference>
<keyword evidence="5 6" id="KW-0067">ATP-binding</keyword>
<comment type="caution">
    <text evidence="9">The sequence shown here is derived from an EMBL/GenBank/DDBJ whole genome shotgun (WGS) entry which is preliminary data.</text>
</comment>
<dbReference type="PROSITE" id="PS00108">
    <property type="entry name" value="PROTEIN_KINASE_ST"/>
    <property type="match status" value="1"/>
</dbReference>
<dbReference type="EMBL" id="BRYB01002396">
    <property type="protein sequence ID" value="GMI19006.1"/>
    <property type="molecule type" value="Genomic_DNA"/>
</dbReference>
<dbReference type="SUPFAM" id="SSF56112">
    <property type="entry name" value="Protein kinase-like (PK-like)"/>
    <property type="match status" value="1"/>
</dbReference>
<sequence length="194" mass="22479">MLRRMTSSKPAAPAEEENVQMKVREKRHFELGNFELKETLGTGTFGRVRLTACNTDQKFYALKMLKKVDILRLKQVDHIKSEVRILSMIEHPFIVNMAGHFQNDAALFMVIEYVQGGELYSHLRREVRFNDEKAKYYAAEIVLAFCYLHGAKIIYRDLKPENLLISQHGHVKVTDFGFAKIVEDRTWTLCGTPE</sequence>
<gene>
    <name evidence="9" type="ORF">TeGR_g9298</name>
</gene>
<keyword evidence="4" id="KW-0418">Kinase</keyword>
<evidence type="ECO:0000256" key="1">
    <source>
        <dbReference type="ARBA" id="ARBA00022527"/>
    </source>
</evidence>
<evidence type="ECO:0000313" key="9">
    <source>
        <dbReference type="EMBL" id="GMI19006.1"/>
    </source>
</evidence>
<dbReference type="PANTHER" id="PTHR24353">
    <property type="entry name" value="CYCLIC NUCLEOTIDE-DEPENDENT PROTEIN KINASE"/>
    <property type="match status" value="1"/>
</dbReference>